<dbReference type="EMBL" id="JAXOVC010000003">
    <property type="protein sequence ID" value="KAK4504029.1"/>
    <property type="molecule type" value="Genomic_DNA"/>
</dbReference>
<feature type="chain" id="PRO_5046302678" evidence="1">
    <location>
        <begin position="20"/>
        <end position="117"/>
    </location>
</feature>
<evidence type="ECO:0000256" key="1">
    <source>
        <dbReference type="SAM" id="SignalP"/>
    </source>
</evidence>
<protein>
    <submittedName>
        <fullName evidence="2">Uncharacterized protein</fullName>
    </submittedName>
</protein>
<organism evidence="2 3">
    <name type="scientific">Zasmidium cellare</name>
    <name type="common">Wine cellar mold</name>
    <name type="synonym">Racodium cellare</name>
    <dbReference type="NCBI Taxonomy" id="395010"/>
    <lineage>
        <taxon>Eukaryota</taxon>
        <taxon>Fungi</taxon>
        <taxon>Dikarya</taxon>
        <taxon>Ascomycota</taxon>
        <taxon>Pezizomycotina</taxon>
        <taxon>Dothideomycetes</taxon>
        <taxon>Dothideomycetidae</taxon>
        <taxon>Mycosphaerellales</taxon>
        <taxon>Mycosphaerellaceae</taxon>
        <taxon>Zasmidium</taxon>
    </lineage>
</organism>
<reference evidence="2 3" key="1">
    <citation type="journal article" date="2023" name="G3 (Bethesda)">
        <title>A chromosome-level genome assembly of Zasmidium syzygii isolated from banana leaves.</title>
        <authorList>
            <person name="van Westerhoven A.C."/>
            <person name="Mehrabi R."/>
            <person name="Talebi R."/>
            <person name="Steentjes M.B.F."/>
            <person name="Corcolon B."/>
            <person name="Chong P.A."/>
            <person name="Kema G.H.J."/>
            <person name="Seidl M.F."/>
        </authorList>
    </citation>
    <scope>NUCLEOTIDE SEQUENCE [LARGE SCALE GENOMIC DNA]</scope>
    <source>
        <strain evidence="2 3">P124</strain>
    </source>
</reference>
<feature type="signal peptide" evidence="1">
    <location>
        <begin position="1"/>
        <end position="19"/>
    </location>
</feature>
<dbReference type="Proteomes" id="UP001305779">
    <property type="component" value="Unassembled WGS sequence"/>
</dbReference>
<comment type="caution">
    <text evidence="2">The sequence shown here is derived from an EMBL/GenBank/DDBJ whole genome shotgun (WGS) entry which is preliminary data.</text>
</comment>
<sequence length="117" mass="12432">MRTSASIISFLALALAASSAPTTSNQPLAVALHPDTHCAVAKGSSPDHPWPNSLKPNVCYYVPDGFQSFEIYAPPTKGTVNVYYDLDCVEGPGYSAQFQGCINKFGFAAKAVKYTPA</sequence>
<evidence type="ECO:0000313" key="3">
    <source>
        <dbReference type="Proteomes" id="UP001305779"/>
    </source>
</evidence>
<accession>A0ABR0ERN9</accession>
<evidence type="ECO:0000313" key="2">
    <source>
        <dbReference type="EMBL" id="KAK4504029.1"/>
    </source>
</evidence>
<keyword evidence="1" id="KW-0732">Signal</keyword>
<proteinExistence type="predicted"/>
<gene>
    <name evidence="2" type="ORF">PRZ48_004944</name>
</gene>
<name>A0ABR0ERN9_ZASCE</name>
<keyword evidence="3" id="KW-1185">Reference proteome</keyword>